<name>A0A2P5DRY3_PARAD</name>
<dbReference type="OrthoDB" id="1776928at2759"/>
<gene>
    <name evidence="1" type="ORF">PanWU01x14_037480</name>
</gene>
<reference evidence="2" key="1">
    <citation type="submission" date="2016-06" db="EMBL/GenBank/DDBJ databases">
        <title>Parallel loss of symbiosis genes in relatives of nitrogen-fixing non-legume Parasponia.</title>
        <authorList>
            <person name="Van Velzen R."/>
            <person name="Holmer R."/>
            <person name="Bu F."/>
            <person name="Rutten L."/>
            <person name="Van Zeijl A."/>
            <person name="Liu W."/>
            <person name="Santuari L."/>
            <person name="Cao Q."/>
            <person name="Sharma T."/>
            <person name="Shen D."/>
            <person name="Roswanjaya Y."/>
            <person name="Wardhani T."/>
            <person name="Kalhor M.S."/>
            <person name="Jansen J."/>
            <person name="Van den Hoogen J."/>
            <person name="Gungor B."/>
            <person name="Hartog M."/>
            <person name="Hontelez J."/>
            <person name="Verver J."/>
            <person name="Yang W.-C."/>
            <person name="Schijlen E."/>
            <person name="Repin R."/>
            <person name="Schilthuizen M."/>
            <person name="Schranz E."/>
            <person name="Heidstra R."/>
            <person name="Miyata K."/>
            <person name="Fedorova E."/>
            <person name="Kohlen W."/>
            <person name="Bisseling T."/>
            <person name="Smit S."/>
            <person name="Geurts R."/>
        </authorList>
    </citation>
    <scope>NUCLEOTIDE SEQUENCE [LARGE SCALE GENOMIC DNA]</scope>
    <source>
        <strain evidence="2">cv. WU1-14</strain>
    </source>
</reference>
<evidence type="ECO:0000313" key="1">
    <source>
        <dbReference type="EMBL" id="PON76032.1"/>
    </source>
</evidence>
<protein>
    <submittedName>
        <fullName evidence="1">Uncharacterized protein</fullName>
    </submittedName>
</protein>
<proteinExistence type="predicted"/>
<sequence>MARDFNYKQFNREFRTEHKLFLLSVFNRGQSIKVLERSQAADFQVTFDLRAAGWLCDTLKEALVCSNNQGFFRKFRGSSYVLLVEIQSNRRGRFLRKLEEAGQSRKKVNWENPSSHGQLYGGGKNWKEASHQVNKNWKLLLVVYQDNIMLQWNTINAGLTRKSRRKVNMTELYVDRAILRCANVAA</sequence>
<comment type="caution">
    <text evidence="1">The sequence shown here is derived from an EMBL/GenBank/DDBJ whole genome shotgun (WGS) entry which is preliminary data.</text>
</comment>
<keyword evidence="2" id="KW-1185">Reference proteome</keyword>
<dbReference type="AlphaFoldDB" id="A0A2P5DRY3"/>
<dbReference type="EMBL" id="JXTB01000020">
    <property type="protein sequence ID" value="PON76032.1"/>
    <property type="molecule type" value="Genomic_DNA"/>
</dbReference>
<dbReference type="STRING" id="3476.A0A2P5DRY3"/>
<organism evidence="1 2">
    <name type="scientific">Parasponia andersonii</name>
    <name type="common">Sponia andersonii</name>
    <dbReference type="NCBI Taxonomy" id="3476"/>
    <lineage>
        <taxon>Eukaryota</taxon>
        <taxon>Viridiplantae</taxon>
        <taxon>Streptophyta</taxon>
        <taxon>Embryophyta</taxon>
        <taxon>Tracheophyta</taxon>
        <taxon>Spermatophyta</taxon>
        <taxon>Magnoliopsida</taxon>
        <taxon>eudicotyledons</taxon>
        <taxon>Gunneridae</taxon>
        <taxon>Pentapetalae</taxon>
        <taxon>rosids</taxon>
        <taxon>fabids</taxon>
        <taxon>Rosales</taxon>
        <taxon>Cannabaceae</taxon>
        <taxon>Parasponia</taxon>
    </lineage>
</organism>
<evidence type="ECO:0000313" key="2">
    <source>
        <dbReference type="Proteomes" id="UP000237105"/>
    </source>
</evidence>
<accession>A0A2P5DRY3</accession>
<dbReference type="Proteomes" id="UP000237105">
    <property type="component" value="Unassembled WGS sequence"/>
</dbReference>